<dbReference type="RefSeq" id="YP_009195796.1">
    <property type="nucleotide sequence ID" value="NC_028764.1"/>
</dbReference>
<dbReference type="GeneID" id="26646740"/>
<sequence>MLGAKKEKEFNLLSFNEKKIEKHKCKNYHNDSSKDKYKYSQSEFIAATLKEADDMNEEERRILEAEKRILETEKRVHQDNKEVKESIDKQFNDIKGIFKEYKNDLDKDRIELKNDLARERAELKSDLKEAINEHKKVTEKDVSEIKNSMKGIEDRIDSTNKWIIGLCITTIIGIATMAITIGISIWPK</sequence>
<evidence type="ECO:0000256" key="2">
    <source>
        <dbReference type="SAM" id="Phobius"/>
    </source>
</evidence>
<dbReference type="KEGG" id="vg:26646740"/>
<evidence type="ECO:0000313" key="4">
    <source>
        <dbReference type="Proteomes" id="UP000030732"/>
    </source>
</evidence>
<dbReference type="EMBL" id="LN681539">
    <property type="protein sequence ID" value="CEK40661.1"/>
    <property type="molecule type" value="Genomic_DNA"/>
</dbReference>
<organism evidence="3 4">
    <name type="scientific">Clostridium phage phiCD505</name>
    <dbReference type="NCBI Taxonomy" id="1582154"/>
    <lineage>
        <taxon>Viruses</taxon>
        <taxon>Duplodnaviria</taxon>
        <taxon>Heunggongvirae</taxon>
        <taxon>Uroviricota</taxon>
        <taxon>Caudoviricetes</taxon>
        <taxon>Colneyvirus</taxon>
        <taxon>Colneyvirus CD505</taxon>
    </lineage>
</organism>
<keyword evidence="1" id="KW-0175">Coiled coil</keyword>
<reference evidence="3 4" key="1">
    <citation type="submission" date="2014-12" db="EMBL/GenBank/DDBJ databases">
        <title>Whole Genome Sequence and Molecular Characterization of Siphoviridae / Myoviridae Phage Infecting Clostridium difficile.</title>
        <authorList>
            <person name="Monot M."/>
        </authorList>
    </citation>
    <scope>NUCLEOTIDE SEQUENCE [LARGE SCALE GENOMIC DNA]</scope>
</reference>
<name>A0A0A8WJP5_9CAUD</name>
<keyword evidence="2" id="KW-1133">Transmembrane helix</keyword>
<accession>A0A0A8WJP5</accession>
<evidence type="ECO:0000313" key="3">
    <source>
        <dbReference type="EMBL" id="CEK40661.1"/>
    </source>
</evidence>
<protein>
    <submittedName>
        <fullName evidence="3">Uncharacterized protein</fullName>
    </submittedName>
</protein>
<proteinExistence type="predicted"/>
<dbReference type="Proteomes" id="UP000030732">
    <property type="component" value="Segment"/>
</dbReference>
<feature type="coiled-coil region" evidence="1">
    <location>
        <begin position="55"/>
        <end position="140"/>
    </location>
</feature>
<keyword evidence="4" id="KW-1185">Reference proteome</keyword>
<feature type="transmembrane region" description="Helical" evidence="2">
    <location>
        <begin position="162"/>
        <end position="186"/>
    </location>
</feature>
<dbReference type="OrthoDB" id="12493at10239"/>
<gene>
    <name evidence="3" type="ORF">PHICD505_20036</name>
</gene>
<keyword evidence="2" id="KW-0472">Membrane</keyword>
<keyword evidence="2" id="KW-0812">Transmembrane</keyword>
<evidence type="ECO:0000256" key="1">
    <source>
        <dbReference type="SAM" id="Coils"/>
    </source>
</evidence>